<dbReference type="Proteomes" id="UP000611215">
    <property type="component" value="Unassembled WGS sequence"/>
</dbReference>
<evidence type="ECO:0000256" key="1">
    <source>
        <dbReference type="SAM" id="Phobius"/>
    </source>
</evidence>
<comment type="caution">
    <text evidence="2">The sequence shown here is derived from an EMBL/GenBank/DDBJ whole genome shotgun (WGS) entry which is preliminary data.</text>
</comment>
<proteinExistence type="predicted"/>
<keyword evidence="3" id="KW-1185">Reference proteome</keyword>
<keyword evidence="1" id="KW-0472">Membrane</keyword>
<keyword evidence="1" id="KW-0812">Transmembrane</keyword>
<organism evidence="2 3">
    <name type="scientific">Winogradskyella marina</name>
    <dbReference type="NCBI Taxonomy" id="2785530"/>
    <lineage>
        <taxon>Bacteria</taxon>
        <taxon>Pseudomonadati</taxon>
        <taxon>Bacteroidota</taxon>
        <taxon>Flavobacteriia</taxon>
        <taxon>Flavobacteriales</taxon>
        <taxon>Flavobacteriaceae</taxon>
        <taxon>Winogradskyella</taxon>
    </lineage>
</organism>
<evidence type="ECO:0000313" key="2">
    <source>
        <dbReference type="EMBL" id="MBF8149343.1"/>
    </source>
</evidence>
<dbReference type="RefSeq" id="WP_195870620.1">
    <property type="nucleotide sequence ID" value="NZ_JADOET010000003.1"/>
</dbReference>
<protein>
    <submittedName>
        <fullName evidence="2">Uncharacterized protein</fullName>
    </submittedName>
</protein>
<evidence type="ECO:0000313" key="3">
    <source>
        <dbReference type="Proteomes" id="UP000611215"/>
    </source>
</evidence>
<accession>A0ABS0EGF6</accession>
<dbReference type="EMBL" id="JADOET010000003">
    <property type="protein sequence ID" value="MBF8149343.1"/>
    <property type="molecule type" value="Genomic_DNA"/>
</dbReference>
<sequence length="167" mass="19304">MKKNKLHNITTSGFKTPKHYFESFEADFFERLNEKEAIESSEKSGYSVPENYFDTIEGKVLDQLQDKQEPPVIQLKPKRTLYYLTGIAASIVLLFSLVFNTDTITLDTIETSSIETFLYQNEYSNDDFATLFNSNDISESDFIDVNISDETLNQYLEHIDPEDLILE</sequence>
<reference evidence="2 3" key="1">
    <citation type="submission" date="2020-11" db="EMBL/GenBank/DDBJ databases">
        <title>Winogradskyella marina sp. nov., isolated from marine sediment.</title>
        <authorList>
            <person name="Bo J."/>
            <person name="Wang S."/>
            <person name="Song X."/>
            <person name="Du Z."/>
        </authorList>
    </citation>
    <scope>NUCLEOTIDE SEQUENCE [LARGE SCALE GENOMIC DNA]</scope>
    <source>
        <strain evidence="2 3">F6397</strain>
    </source>
</reference>
<keyword evidence="1" id="KW-1133">Transmembrane helix</keyword>
<feature type="transmembrane region" description="Helical" evidence="1">
    <location>
        <begin position="81"/>
        <end position="99"/>
    </location>
</feature>
<gene>
    <name evidence="2" type="ORF">ITJ86_05510</name>
</gene>
<name>A0ABS0EGF6_9FLAO</name>